<keyword evidence="2" id="KW-1185">Reference proteome</keyword>
<dbReference type="Gene3D" id="2.60.40.420">
    <property type="entry name" value="Cupredoxins - blue copper proteins"/>
    <property type="match status" value="1"/>
</dbReference>
<dbReference type="InterPro" id="IPR008972">
    <property type="entry name" value="Cupredoxin"/>
</dbReference>
<evidence type="ECO:0000313" key="1">
    <source>
        <dbReference type="EMBL" id="KAL3309739.1"/>
    </source>
</evidence>
<proteinExistence type="predicted"/>
<reference evidence="1 2" key="1">
    <citation type="submission" date="2024-11" db="EMBL/GenBank/DDBJ databases">
        <title>Adaptive evolution of stress response genes in parasites aligns with host niche diversity.</title>
        <authorList>
            <person name="Hahn C."/>
            <person name="Resl P."/>
        </authorList>
    </citation>
    <scope>NUCLEOTIDE SEQUENCE [LARGE SCALE GENOMIC DNA]</scope>
    <source>
        <strain evidence="1">EGGRZ-B1_66</strain>
        <tissue evidence="1">Body</tissue>
    </source>
</reference>
<organism evidence="1 2">
    <name type="scientific">Cichlidogyrus casuarinus</name>
    <dbReference type="NCBI Taxonomy" id="1844966"/>
    <lineage>
        <taxon>Eukaryota</taxon>
        <taxon>Metazoa</taxon>
        <taxon>Spiralia</taxon>
        <taxon>Lophotrochozoa</taxon>
        <taxon>Platyhelminthes</taxon>
        <taxon>Monogenea</taxon>
        <taxon>Monopisthocotylea</taxon>
        <taxon>Dactylogyridea</taxon>
        <taxon>Ancyrocephalidae</taxon>
        <taxon>Cichlidogyrus</taxon>
    </lineage>
</organism>
<sequence>MDFFKNCRVEDSSRVFELFTCDVPSPPQDSFIYKVREFSLVFGAPTFHFNEPVFFLTDPISCARHNMKLAVTMRSEQDYFRLQLEEKKKMQQRQGEHLKMDNKLPGENHLRITVSWEVIRNVVGTLIV</sequence>
<accession>A0ABD2PQX4</accession>
<protein>
    <submittedName>
        <fullName evidence="1">Uncharacterized protein</fullName>
    </submittedName>
</protein>
<evidence type="ECO:0000313" key="2">
    <source>
        <dbReference type="Proteomes" id="UP001626550"/>
    </source>
</evidence>
<gene>
    <name evidence="1" type="ORF">Ciccas_011712</name>
</gene>
<dbReference type="AlphaFoldDB" id="A0ABD2PQX4"/>
<name>A0ABD2PQX4_9PLAT</name>
<dbReference type="Proteomes" id="UP001626550">
    <property type="component" value="Unassembled WGS sequence"/>
</dbReference>
<comment type="caution">
    <text evidence="1">The sequence shown here is derived from an EMBL/GenBank/DDBJ whole genome shotgun (WGS) entry which is preliminary data.</text>
</comment>
<dbReference type="EMBL" id="JBJKFK010003591">
    <property type="protein sequence ID" value="KAL3309739.1"/>
    <property type="molecule type" value="Genomic_DNA"/>
</dbReference>